<evidence type="ECO:0000256" key="7">
    <source>
        <dbReference type="ARBA" id="ARBA00047942"/>
    </source>
</evidence>
<name>A0AAU6TX18_UNCXX</name>
<dbReference type="AlphaFoldDB" id="A0AAU6TX18"/>
<organism evidence="11">
    <name type="scientific">bacterium 19GA11TI05</name>
    <dbReference type="NCBI Taxonomy" id="2920688"/>
    <lineage>
        <taxon>Bacteria</taxon>
    </lineage>
</organism>
<accession>A0AAU6TX18</accession>
<feature type="domain" description="N6 adenine-specific DNA methyltransferase N-terminal" evidence="10">
    <location>
        <begin position="9"/>
        <end position="164"/>
    </location>
</feature>
<dbReference type="EMBL" id="CP095362">
    <property type="protein sequence ID" value="XAG66257.1"/>
    <property type="molecule type" value="Genomic_DNA"/>
</dbReference>
<evidence type="ECO:0000256" key="6">
    <source>
        <dbReference type="ARBA" id="ARBA00022747"/>
    </source>
</evidence>
<evidence type="ECO:0000256" key="2">
    <source>
        <dbReference type="ARBA" id="ARBA00011900"/>
    </source>
</evidence>
<keyword evidence="5" id="KW-0949">S-adenosyl-L-methionine</keyword>
<evidence type="ECO:0000256" key="1">
    <source>
        <dbReference type="ARBA" id="ARBA00006594"/>
    </source>
</evidence>
<dbReference type="Pfam" id="PF02384">
    <property type="entry name" value="N6_Mtase"/>
    <property type="match status" value="1"/>
</dbReference>
<dbReference type="GO" id="GO:0009007">
    <property type="term" value="F:site-specific DNA-methyltransferase (adenine-specific) activity"/>
    <property type="evidence" value="ECO:0007669"/>
    <property type="project" value="UniProtKB-EC"/>
</dbReference>
<dbReference type="InterPro" id="IPR051537">
    <property type="entry name" value="DNA_Adenine_Mtase"/>
</dbReference>
<dbReference type="InterPro" id="IPR003356">
    <property type="entry name" value="DNA_methylase_A-5"/>
</dbReference>
<keyword evidence="6" id="KW-0680">Restriction system</keyword>
<dbReference type="InterPro" id="IPR022749">
    <property type="entry name" value="D12N6_MeTrfase_N"/>
</dbReference>
<evidence type="ECO:0000256" key="5">
    <source>
        <dbReference type="ARBA" id="ARBA00022691"/>
    </source>
</evidence>
<dbReference type="PRINTS" id="PR00507">
    <property type="entry name" value="N12N6MTFRASE"/>
</dbReference>
<dbReference type="REBASE" id="848844">
    <property type="entry name" value="M.BspI05ORF4160P"/>
</dbReference>
<dbReference type="GO" id="GO:0009307">
    <property type="term" value="P:DNA restriction-modification system"/>
    <property type="evidence" value="ECO:0007669"/>
    <property type="project" value="UniProtKB-KW"/>
</dbReference>
<dbReference type="Gene3D" id="3.40.50.150">
    <property type="entry name" value="Vaccinia Virus protein VP39"/>
    <property type="match status" value="1"/>
</dbReference>
<dbReference type="GO" id="GO:0032259">
    <property type="term" value="P:methylation"/>
    <property type="evidence" value="ECO:0007669"/>
    <property type="project" value="UniProtKB-KW"/>
</dbReference>
<comment type="catalytic activity">
    <reaction evidence="7">
        <text>a 2'-deoxyadenosine in DNA + S-adenosyl-L-methionine = an N(6)-methyl-2'-deoxyadenosine in DNA + S-adenosyl-L-homocysteine + H(+)</text>
        <dbReference type="Rhea" id="RHEA:15197"/>
        <dbReference type="Rhea" id="RHEA-COMP:12418"/>
        <dbReference type="Rhea" id="RHEA-COMP:12419"/>
        <dbReference type="ChEBI" id="CHEBI:15378"/>
        <dbReference type="ChEBI" id="CHEBI:57856"/>
        <dbReference type="ChEBI" id="CHEBI:59789"/>
        <dbReference type="ChEBI" id="CHEBI:90615"/>
        <dbReference type="ChEBI" id="CHEBI:90616"/>
        <dbReference type="EC" id="2.1.1.72"/>
    </reaction>
</comment>
<evidence type="ECO:0000259" key="10">
    <source>
        <dbReference type="Pfam" id="PF12161"/>
    </source>
</evidence>
<dbReference type="NCBIfam" id="TIGR00497">
    <property type="entry name" value="hsdM"/>
    <property type="match status" value="1"/>
</dbReference>
<dbReference type="InterPro" id="IPR038333">
    <property type="entry name" value="T1MK-like_N_sf"/>
</dbReference>
<feature type="coiled-coil region" evidence="8">
    <location>
        <begin position="486"/>
        <end position="513"/>
    </location>
</feature>
<dbReference type="SUPFAM" id="SSF53335">
    <property type="entry name" value="S-adenosyl-L-methionine-dependent methyltransferases"/>
    <property type="match status" value="1"/>
</dbReference>
<dbReference type="InterPro" id="IPR004546">
    <property type="entry name" value="Restrct_endonuc_T1M"/>
</dbReference>
<comment type="similarity">
    <text evidence="1">Belongs to the N(4)/N(6)-methyltransferase family.</text>
</comment>
<evidence type="ECO:0000256" key="8">
    <source>
        <dbReference type="SAM" id="Coils"/>
    </source>
</evidence>
<proteinExistence type="inferred from homology"/>
<protein>
    <recommendedName>
        <fullName evidence="2">site-specific DNA-methyltransferase (adenine-specific)</fullName>
        <ecNumber evidence="2">2.1.1.72</ecNumber>
    </recommendedName>
</protein>
<evidence type="ECO:0000256" key="4">
    <source>
        <dbReference type="ARBA" id="ARBA00022679"/>
    </source>
</evidence>
<evidence type="ECO:0000259" key="9">
    <source>
        <dbReference type="Pfam" id="PF02384"/>
    </source>
</evidence>
<dbReference type="PANTHER" id="PTHR42933:SF1">
    <property type="entry name" value="SITE-SPECIFIC DNA-METHYLTRANSFERASE (ADENINE-SPECIFIC)"/>
    <property type="match status" value="1"/>
</dbReference>
<reference evidence="11" key="1">
    <citation type="submission" date="2022-03" db="EMBL/GenBank/DDBJ databases">
        <title>Sea Food Isolates.</title>
        <authorList>
            <person name="Li c."/>
        </authorList>
    </citation>
    <scope>NUCLEOTIDE SEQUENCE</scope>
    <source>
        <strain evidence="11">19GA11TI05</strain>
    </source>
</reference>
<keyword evidence="8" id="KW-0175">Coiled coil</keyword>
<dbReference type="GO" id="GO:0008170">
    <property type="term" value="F:N-methyltransferase activity"/>
    <property type="evidence" value="ECO:0007669"/>
    <property type="project" value="InterPro"/>
</dbReference>
<dbReference type="InterPro" id="IPR029063">
    <property type="entry name" value="SAM-dependent_MTases_sf"/>
</dbReference>
<evidence type="ECO:0000256" key="3">
    <source>
        <dbReference type="ARBA" id="ARBA00022603"/>
    </source>
</evidence>
<gene>
    <name evidence="11" type="ORF">MRM81_04160</name>
</gene>
<dbReference type="PANTHER" id="PTHR42933">
    <property type="entry name" value="SLR6095 PROTEIN"/>
    <property type="match status" value="1"/>
</dbReference>
<dbReference type="Gene3D" id="1.20.1260.30">
    <property type="match status" value="1"/>
</dbReference>
<sequence length="518" mass="59086">MSEEQKRILQQQLWAICNLLRGRISGDDYRDYILGFIFYKFLSERLYSIAQEALSEDGLDYALLDEDNQEHAEIIEAIREEAIDTLGYHLMPCQLFMSIAARIQDDANAFILSDLQTVLSDIENSTRGHESEADFIHLFEDLDLNSTKLGKTVEDRNKIIKEILVRLDAIDFMIDDVEADVLGDSYEYLISNFASDAGKKAGEFYTPQRVSEILARAVSLGKDELKSVYDPTCGSGSLLLRVAKQVKKVGRFYGQEYNRTTFNLARMNMILHGVHYKDFDIRQDDTLERPQHLEYRFEAIVANPPFSLDWSANPLFLSDDRFSAYGKLAPKTKADMAFIQHMLFQLDDNGTAAVVVPHGVLFRGSSEGHIRQHIIKEMNALDAVIGLPSNLFFGTGIPAAILVFRKCREDGEHVLFIDASRDFAPGKNQNTLRNQDVEKIIDTLEQRTVIDKYSYLATLDEIKENDYNLNIPRYVDTFEEEEEIDLMVVQSERTAIEAEIAQLNEQMKGYLKELGYVA</sequence>
<evidence type="ECO:0000313" key="11">
    <source>
        <dbReference type="EMBL" id="XAG66257.1"/>
    </source>
</evidence>
<feature type="domain" description="DNA methylase adenine-specific" evidence="9">
    <location>
        <begin position="179"/>
        <end position="482"/>
    </location>
</feature>
<keyword evidence="3 11" id="KW-0489">Methyltransferase</keyword>
<dbReference type="GO" id="GO:0003677">
    <property type="term" value="F:DNA binding"/>
    <property type="evidence" value="ECO:0007669"/>
    <property type="project" value="InterPro"/>
</dbReference>
<keyword evidence="4 11" id="KW-0808">Transferase</keyword>
<dbReference type="Pfam" id="PF12161">
    <property type="entry name" value="HsdM_N"/>
    <property type="match status" value="1"/>
</dbReference>
<dbReference type="EC" id="2.1.1.72" evidence="2"/>